<dbReference type="Pfam" id="PF23042">
    <property type="entry name" value="KOW1_SPT5"/>
    <property type="match status" value="1"/>
</dbReference>
<dbReference type="OrthoDB" id="1305868at2759"/>
<dbReference type="PANTHER" id="PTHR11125:SF14">
    <property type="entry name" value="TRANSCRIPTION ELONGATION FACTOR SPT5 HOMOLOG 1"/>
    <property type="match status" value="1"/>
</dbReference>
<dbReference type="GO" id="GO:0003729">
    <property type="term" value="F:mRNA binding"/>
    <property type="evidence" value="ECO:0007669"/>
    <property type="project" value="TreeGrafter"/>
</dbReference>
<feature type="domain" description="KOW" evidence="3">
    <location>
        <begin position="277"/>
        <end position="304"/>
    </location>
</feature>
<reference evidence="4 5" key="1">
    <citation type="journal article" date="2017" name="Genome Biol.">
        <title>New reference genome sequences of hot pepper reveal the massive evolution of plant disease-resistance genes by retroduplication.</title>
        <authorList>
            <person name="Kim S."/>
            <person name="Park J."/>
            <person name="Yeom S.I."/>
            <person name="Kim Y.M."/>
            <person name="Seo E."/>
            <person name="Kim K.T."/>
            <person name="Kim M.S."/>
            <person name="Lee J.M."/>
            <person name="Cheong K."/>
            <person name="Shin H.S."/>
            <person name="Kim S.B."/>
            <person name="Han K."/>
            <person name="Lee J."/>
            <person name="Park M."/>
            <person name="Lee H.A."/>
            <person name="Lee H.Y."/>
            <person name="Lee Y."/>
            <person name="Oh S."/>
            <person name="Lee J.H."/>
            <person name="Choi E."/>
            <person name="Choi E."/>
            <person name="Lee S.E."/>
            <person name="Jeon J."/>
            <person name="Kim H."/>
            <person name="Choi G."/>
            <person name="Song H."/>
            <person name="Lee J."/>
            <person name="Lee S.C."/>
            <person name="Kwon J.K."/>
            <person name="Lee H.Y."/>
            <person name="Koo N."/>
            <person name="Hong Y."/>
            <person name="Kim R.W."/>
            <person name="Kang W.H."/>
            <person name="Huh J.H."/>
            <person name="Kang B.C."/>
            <person name="Yang T.J."/>
            <person name="Lee Y.H."/>
            <person name="Bennetzen J.L."/>
            <person name="Choi D."/>
        </authorList>
    </citation>
    <scope>NUCLEOTIDE SEQUENCE [LARGE SCALE GENOMIC DNA]</scope>
    <source>
        <strain evidence="5">cv. PBC81</strain>
    </source>
</reference>
<proteinExistence type="inferred from homology"/>
<organism evidence="4 5">
    <name type="scientific">Capsicum baccatum</name>
    <name type="common">Peruvian pepper</name>
    <dbReference type="NCBI Taxonomy" id="33114"/>
    <lineage>
        <taxon>Eukaryota</taxon>
        <taxon>Viridiplantae</taxon>
        <taxon>Streptophyta</taxon>
        <taxon>Embryophyta</taxon>
        <taxon>Tracheophyta</taxon>
        <taxon>Spermatophyta</taxon>
        <taxon>Magnoliopsida</taxon>
        <taxon>eudicotyledons</taxon>
        <taxon>Gunneridae</taxon>
        <taxon>Pentapetalae</taxon>
        <taxon>asterids</taxon>
        <taxon>lamiids</taxon>
        <taxon>Solanales</taxon>
        <taxon>Solanaceae</taxon>
        <taxon>Solanoideae</taxon>
        <taxon>Capsiceae</taxon>
        <taxon>Capsicum</taxon>
    </lineage>
</organism>
<dbReference type="Gene3D" id="2.30.30.30">
    <property type="match status" value="4"/>
</dbReference>
<evidence type="ECO:0000256" key="2">
    <source>
        <dbReference type="SAM" id="MobiDB-lite"/>
    </source>
</evidence>
<dbReference type="PANTHER" id="PTHR11125">
    <property type="entry name" value="SUPPRESSOR OF TY 5"/>
    <property type="match status" value="1"/>
</dbReference>
<accession>A0A2G2V583</accession>
<evidence type="ECO:0000313" key="4">
    <source>
        <dbReference type="EMBL" id="PHT28078.1"/>
    </source>
</evidence>
<dbReference type="GO" id="GO:0006368">
    <property type="term" value="P:transcription elongation by RNA polymerase II"/>
    <property type="evidence" value="ECO:0007669"/>
    <property type="project" value="TreeGrafter"/>
</dbReference>
<evidence type="ECO:0000256" key="1">
    <source>
        <dbReference type="ARBA" id="ARBA00006956"/>
    </source>
</evidence>
<dbReference type="InterPro" id="IPR005824">
    <property type="entry name" value="KOW"/>
</dbReference>
<name>A0A2G2V583_CAPBA</name>
<evidence type="ECO:0000313" key="5">
    <source>
        <dbReference type="Proteomes" id="UP000224567"/>
    </source>
</evidence>
<dbReference type="Proteomes" id="UP000224567">
    <property type="component" value="Unassembled WGS sequence"/>
</dbReference>
<feature type="compositionally biased region" description="Acidic residues" evidence="2">
    <location>
        <begin position="11"/>
        <end position="33"/>
    </location>
</feature>
<comment type="caution">
    <text evidence="4">The sequence shown here is derived from an EMBL/GenBank/DDBJ whole genome shotgun (WGS) entry which is preliminary data.</text>
</comment>
<protein>
    <submittedName>
        <fullName evidence="4">Transcription elongation factor SPT5-like protein 1</fullName>
    </submittedName>
</protein>
<dbReference type="Pfam" id="PF03439">
    <property type="entry name" value="Spt5-NGN"/>
    <property type="match status" value="1"/>
</dbReference>
<dbReference type="Pfam" id="PF23284">
    <property type="entry name" value="KOW2_Spt5"/>
    <property type="match status" value="1"/>
</dbReference>
<dbReference type="Pfam" id="PF23290">
    <property type="entry name" value="KOW5_SPT5"/>
    <property type="match status" value="1"/>
</dbReference>
<dbReference type="InterPro" id="IPR014722">
    <property type="entry name" value="Rib_uL2_dom2"/>
</dbReference>
<reference evidence="5" key="2">
    <citation type="journal article" date="2017" name="J. Anim. Genet.">
        <title>Multiple reference genome sequences of hot pepper reveal the massive evolution of plant disease resistance genes by retroduplication.</title>
        <authorList>
            <person name="Kim S."/>
            <person name="Park J."/>
            <person name="Yeom S.-I."/>
            <person name="Kim Y.-M."/>
            <person name="Seo E."/>
            <person name="Kim K.-T."/>
            <person name="Kim M.-S."/>
            <person name="Lee J.M."/>
            <person name="Cheong K."/>
            <person name="Shin H.-S."/>
            <person name="Kim S.-B."/>
            <person name="Han K."/>
            <person name="Lee J."/>
            <person name="Park M."/>
            <person name="Lee H.-A."/>
            <person name="Lee H.-Y."/>
            <person name="Lee Y."/>
            <person name="Oh S."/>
            <person name="Lee J.H."/>
            <person name="Choi E."/>
            <person name="Choi E."/>
            <person name="Lee S.E."/>
            <person name="Jeon J."/>
            <person name="Kim H."/>
            <person name="Choi G."/>
            <person name="Song H."/>
            <person name="Lee J."/>
            <person name="Lee S.-C."/>
            <person name="Kwon J.-K."/>
            <person name="Lee H.-Y."/>
            <person name="Koo N."/>
            <person name="Hong Y."/>
            <person name="Kim R.W."/>
            <person name="Kang W.-H."/>
            <person name="Huh J.H."/>
            <person name="Kang B.-C."/>
            <person name="Yang T.-J."/>
            <person name="Lee Y.-H."/>
            <person name="Bennetzen J.L."/>
            <person name="Choi D."/>
        </authorList>
    </citation>
    <scope>NUCLEOTIDE SEQUENCE [LARGE SCALE GENOMIC DNA]</scope>
    <source>
        <strain evidence="5">cv. PBC81</strain>
    </source>
</reference>
<dbReference type="InterPro" id="IPR041975">
    <property type="entry name" value="KOW_Spt5_2"/>
</dbReference>
<dbReference type="Pfam" id="PF11942">
    <property type="entry name" value="Spt5_N"/>
    <property type="match status" value="1"/>
</dbReference>
<dbReference type="CDD" id="cd06081">
    <property type="entry name" value="KOW_Spt5_1"/>
    <property type="match status" value="1"/>
</dbReference>
<dbReference type="GO" id="GO:0032784">
    <property type="term" value="P:regulation of DNA-templated transcription elongation"/>
    <property type="evidence" value="ECO:0007669"/>
    <property type="project" value="InterPro"/>
</dbReference>
<dbReference type="InterPro" id="IPR041973">
    <property type="entry name" value="KOW_Spt5_1"/>
</dbReference>
<dbReference type="InterPro" id="IPR041978">
    <property type="entry name" value="KOW_Spt5_5"/>
</dbReference>
<dbReference type="InterPro" id="IPR022581">
    <property type="entry name" value="Spt5_N"/>
</dbReference>
<dbReference type="InterPro" id="IPR005100">
    <property type="entry name" value="NGN-domain"/>
</dbReference>
<dbReference type="Gene3D" id="3.30.70.940">
    <property type="entry name" value="NusG, N-terminal domain"/>
    <property type="match status" value="1"/>
</dbReference>
<feature type="domain" description="KOW" evidence="3">
    <location>
        <begin position="415"/>
        <end position="442"/>
    </location>
</feature>
<dbReference type="AlphaFoldDB" id="A0A2G2V583"/>
<dbReference type="GO" id="GO:0006357">
    <property type="term" value="P:regulation of transcription by RNA polymerase II"/>
    <property type="evidence" value="ECO:0007669"/>
    <property type="project" value="InterPro"/>
</dbReference>
<dbReference type="InterPro" id="IPR008991">
    <property type="entry name" value="Translation_prot_SH3-like_sf"/>
</dbReference>
<feature type="region of interest" description="Disordered" evidence="2">
    <location>
        <begin position="1"/>
        <end position="34"/>
    </location>
</feature>
<comment type="similarity">
    <text evidence="1">Belongs to the SPT5 family.</text>
</comment>
<dbReference type="InterPro" id="IPR036735">
    <property type="entry name" value="NGN_dom_sf"/>
</dbReference>
<evidence type="ECO:0000259" key="3">
    <source>
        <dbReference type="SMART" id="SM00739"/>
    </source>
</evidence>
<dbReference type="STRING" id="33114.A0A2G2V583"/>
<sequence length="525" mass="59534">MEEGSVTFFELEADVDSDEDGDSDDSDAEDDFIDDARVDEKDNFALRQRHVIHPQIGEDEDEEDIEEFERRIEERYGRKSRYEEEEDTIEVFQQALLPTVTDSKLWMVKCAIGHEKEVAACLMQKQLDKAFKLQIKSVIALDHLQTLYTSKQIKNLIREREFSNGSWVRMKRGTYKGDLAQIVKGDDIRRRVTVKLIPRIDFRALVNQFDGIKITKEEKLCPPARFWSATKAKALGIPVTRQKDLVTGDYFDTVNGMLFLKFKDGLLYKSVSIRSIGYKEGDRVVVLKGELKTIQGRVLRVDDDVVYLKPESKVVSGGKEGATGTITSVQGHVVTVLPDKAINTFDVLADHVEENSEVAYSRVPPRSVSIPNVRPLPPPKKGNANGDVRSASIANFRRPPSPQKKGYDFGRARRDPLLNARIKIRQGLHNGMVGRVVEVRGHRVRVELEAQMNHAYVDRSQIYEFGEADNSICPEEHYGLGSETPVYCPRTPLRPWMTPARDAPATPIHEGMRTPIRSRAWNPCS</sequence>
<dbReference type="InterPro" id="IPR039659">
    <property type="entry name" value="SPT5"/>
</dbReference>
<gene>
    <name evidence="4" type="ORF">CQW23_32325</name>
</gene>
<dbReference type="SMART" id="SM00739">
    <property type="entry name" value="KOW"/>
    <property type="match status" value="3"/>
</dbReference>
<dbReference type="SUPFAM" id="SSF50104">
    <property type="entry name" value="Translation proteins SH3-like domain"/>
    <property type="match status" value="1"/>
</dbReference>
<keyword evidence="5" id="KW-1185">Reference proteome</keyword>
<feature type="domain" description="KOW" evidence="3">
    <location>
        <begin position="161"/>
        <end position="188"/>
    </location>
</feature>
<dbReference type="GO" id="GO:0003746">
    <property type="term" value="F:translation elongation factor activity"/>
    <property type="evidence" value="ECO:0007669"/>
    <property type="project" value="UniProtKB-KW"/>
</dbReference>
<dbReference type="GO" id="GO:0032044">
    <property type="term" value="C:DSIF complex"/>
    <property type="evidence" value="ECO:0007669"/>
    <property type="project" value="TreeGrafter"/>
</dbReference>
<dbReference type="EMBL" id="MLFT02000269">
    <property type="protein sequence ID" value="PHT28078.1"/>
    <property type="molecule type" value="Genomic_DNA"/>
</dbReference>